<feature type="non-terminal residue" evidence="9">
    <location>
        <position position="318"/>
    </location>
</feature>
<organism evidence="9">
    <name type="scientific">Diabrotica virgifera virgifera</name>
    <name type="common">western corn rootworm</name>
    <dbReference type="NCBI Taxonomy" id="50390"/>
    <lineage>
        <taxon>Eukaryota</taxon>
        <taxon>Metazoa</taxon>
        <taxon>Ecdysozoa</taxon>
        <taxon>Arthropoda</taxon>
        <taxon>Hexapoda</taxon>
        <taxon>Insecta</taxon>
        <taxon>Pterygota</taxon>
        <taxon>Neoptera</taxon>
        <taxon>Endopterygota</taxon>
        <taxon>Coleoptera</taxon>
        <taxon>Polyphaga</taxon>
        <taxon>Cucujiformia</taxon>
        <taxon>Chrysomeloidea</taxon>
        <taxon>Chrysomelidae</taxon>
        <taxon>Galerucinae</taxon>
        <taxon>Diabroticina</taxon>
        <taxon>Diabroticites</taxon>
        <taxon>Diabrotica</taxon>
    </lineage>
</organism>
<dbReference type="InParanoid" id="A0A6P7HDF8"/>
<comment type="subunit">
    <text evidence="1">Self-associates forming complexes of several hundred monomers.</text>
</comment>
<dbReference type="FunCoup" id="A0A6P7HDF8">
    <property type="interactions" value="6"/>
</dbReference>
<keyword evidence="3" id="KW-0805">Transcription regulation</keyword>
<dbReference type="RefSeq" id="XP_028153800.1">
    <property type="nucleotide sequence ID" value="XM_028297999.1"/>
</dbReference>
<proteinExistence type="predicted"/>
<feature type="coiled-coil region" evidence="6">
    <location>
        <begin position="283"/>
        <end position="317"/>
    </location>
</feature>
<evidence type="ECO:0000256" key="7">
    <source>
        <dbReference type="SAM" id="MobiDB-lite"/>
    </source>
</evidence>
<dbReference type="PANTHER" id="PTHR21411">
    <property type="entry name" value="APONTIC"/>
    <property type="match status" value="1"/>
</dbReference>
<dbReference type="InterPro" id="IPR028002">
    <property type="entry name" value="Myb_DNA-bind_5"/>
</dbReference>
<name>A0A6P7HDF8_DIAVI</name>
<dbReference type="Pfam" id="PF13873">
    <property type="entry name" value="Myb_DNA-bind_5"/>
    <property type="match status" value="1"/>
</dbReference>
<keyword evidence="6" id="KW-0175">Coiled coil</keyword>
<evidence type="ECO:0000256" key="5">
    <source>
        <dbReference type="ARBA" id="ARBA00025466"/>
    </source>
</evidence>
<dbReference type="PANTHER" id="PTHR21411:SF0">
    <property type="entry name" value="REGULATORY PROTEIN ZESTE"/>
    <property type="match status" value="1"/>
</dbReference>
<sequence length="318" mass="36643">MENQKKRRGPNFSQPEVTLLLEIALKFKCILENKKTDAVTWRQKNQAWEKIASAFNAKSGTSFRPADTLRAKYEMVKKNIKKKVSHNKRELFKTGGGTPDYHPIEGHEVKLLETIEISAEGLHSRKDSDIDLPPINIGSRNENDIIFIVEENKENIEDGEFSEELQHKANKTKKVLDDSNVINTLKKTEGVSDDLYLNPKPGPSRTKAESDNLYLNPKPEPSRTEAESEIVTPRRWCPESFKKKNPFKGNKETKTTQVDNVLEARTKLINSERSHVRNEEIRAKLKHEKYMEAAERKKAMEEEKHKKEIQLLDLQIAM</sequence>
<dbReference type="AlphaFoldDB" id="A0A6P7HDF8"/>
<feature type="domain" description="Myb/SANT-like DNA-binding" evidence="8">
    <location>
        <begin position="8"/>
        <end position="85"/>
    </location>
</feature>
<evidence type="ECO:0000256" key="1">
    <source>
        <dbReference type="ARBA" id="ARBA00011764"/>
    </source>
</evidence>
<gene>
    <name evidence="9" type="primary">LOC114347278</name>
</gene>
<evidence type="ECO:0000256" key="6">
    <source>
        <dbReference type="SAM" id="Coils"/>
    </source>
</evidence>
<evidence type="ECO:0000259" key="8">
    <source>
        <dbReference type="Pfam" id="PF13873"/>
    </source>
</evidence>
<reference evidence="9" key="1">
    <citation type="submission" date="2025-08" db="UniProtKB">
        <authorList>
            <consortium name="RefSeq"/>
        </authorList>
    </citation>
    <scope>IDENTIFICATION</scope>
    <source>
        <tissue evidence="9">Whole insect</tissue>
    </source>
</reference>
<accession>A0A6P7HDF8</accession>
<evidence type="ECO:0000256" key="2">
    <source>
        <dbReference type="ARBA" id="ARBA00016807"/>
    </source>
</evidence>
<evidence type="ECO:0000256" key="4">
    <source>
        <dbReference type="ARBA" id="ARBA00023163"/>
    </source>
</evidence>
<evidence type="ECO:0000313" key="9">
    <source>
        <dbReference type="RefSeq" id="XP_028153800.1"/>
    </source>
</evidence>
<keyword evidence="4" id="KW-0804">Transcription</keyword>
<evidence type="ECO:0000256" key="3">
    <source>
        <dbReference type="ARBA" id="ARBA00023015"/>
    </source>
</evidence>
<protein>
    <recommendedName>
        <fullName evidence="2">Regulatory protein zeste</fullName>
    </recommendedName>
</protein>
<comment type="function">
    <text evidence="5">Involved in transvection phenomena (= synapsis-dependent gene expression), where the synaptic pairing of chromosomes carrying genes with which zeste interacts influences the expression of these genes. Zeste binds to DNA and stimulates transcription from a nearby promoter.</text>
</comment>
<feature type="region of interest" description="Disordered" evidence="7">
    <location>
        <begin position="192"/>
        <end position="231"/>
    </location>
</feature>